<keyword evidence="4" id="KW-1185">Reference proteome</keyword>
<dbReference type="Proteomes" id="UP001206639">
    <property type="component" value="Unassembled WGS sequence"/>
</dbReference>
<reference evidence="4" key="1">
    <citation type="submission" date="2023-07" db="EMBL/GenBank/DDBJ databases">
        <authorList>
            <person name="Deng Y."/>
            <person name="Zhang Y.-Q."/>
        </authorList>
    </citation>
    <scope>NUCLEOTIDE SEQUENCE [LARGE SCALE GENOMIC DNA]</scope>
    <source>
        <strain evidence="4">CPCC 205710</strain>
    </source>
</reference>
<feature type="transmembrane region" description="Helical" evidence="1">
    <location>
        <begin position="90"/>
        <end position="109"/>
    </location>
</feature>
<sequence length="135" mass="13382">MNRALATAFGLVMVAASAVNADDQALVAAGLAAAAVLLGIAVRPVATIAVLLTAAVIVIDDAPPMLAALAGLSAAGYLVLRHTAGTSGPTLIGAVGFAAAALLAVSMPWQLPWLPLVAPIAVLALIVLVTRPFWA</sequence>
<gene>
    <name evidence="3" type="ORF">N4S67_23815</name>
</gene>
<organism evidence="3 4">
    <name type="scientific">Mycobacterium deserti</name>
    <dbReference type="NCBI Taxonomy" id="2978347"/>
    <lineage>
        <taxon>Bacteria</taxon>
        <taxon>Bacillati</taxon>
        <taxon>Actinomycetota</taxon>
        <taxon>Actinomycetes</taxon>
        <taxon>Mycobacteriales</taxon>
        <taxon>Mycobacteriaceae</taxon>
        <taxon>Mycobacterium</taxon>
    </lineage>
</organism>
<feature type="chain" id="PRO_5046940030" description="Integral membrane protein" evidence="2">
    <location>
        <begin position="22"/>
        <end position="135"/>
    </location>
</feature>
<feature type="signal peptide" evidence="2">
    <location>
        <begin position="1"/>
        <end position="21"/>
    </location>
</feature>
<protein>
    <recommendedName>
        <fullName evidence="5">Integral membrane protein</fullName>
    </recommendedName>
</protein>
<keyword evidence="1" id="KW-0472">Membrane</keyword>
<evidence type="ECO:0000256" key="1">
    <source>
        <dbReference type="SAM" id="Phobius"/>
    </source>
</evidence>
<feature type="transmembrane region" description="Helical" evidence="1">
    <location>
        <begin position="116"/>
        <end position="134"/>
    </location>
</feature>
<dbReference type="RefSeq" id="WP_260995501.1">
    <property type="nucleotide sequence ID" value="NZ_JAODWD010000006.1"/>
</dbReference>
<feature type="transmembrane region" description="Helical" evidence="1">
    <location>
        <begin position="31"/>
        <end position="59"/>
    </location>
</feature>
<evidence type="ECO:0008006" key="5">
    <source>
        <dbReference type="Google" id="ProtNLM"/>
    </source>
</evidence>
<comment type="caution">
    <text evidence="3">The sequence shown here is derived from an EMBL/GenBank/DDBJ whole genome shotgun (WGS) entry which is preliminary data.</text>
</comment>
<name>A0ABT2MGL8_9MYCO</name>
<evidence type="ECO:0000313" key="4">
    <source>
        <dbReference type="Proteomes" id="UP001206639"/>
    </source>
</evidence>
<keyword evidence="1" id="KW-1133">Transmembrane helix</keyword>
<keyword evidence="1" id="KW-0812">Transmembrane</keyword>
<evidence type="ECO:0000313" key="3">
    <source>
        <dbReference type="EMBL" id="MCT7661439.1"/>
    </source>
</evidence>
<feature type="transmembrane region" description="Helical" evidence="1">
    <location>
        <begin position="66"/>
        <end position="84"/>
    </location>
</feature>
<keyword evidence="2" id="KW-0732">Signal</keyword>
<accession>A0ABT2MGL8</accession>
<evidence type="ECO:0000256" key="2">
    <source>
        <dbReference type="SAM" id="SignalP"/>
    </source>
</evidence>
<dbReference type="EMBL" id="JAODWD010000006">
    <property type="protein sequence ID" value="MCT7661439.1"/>
    <property type="molecule type" value="Genomic_DNA"/>
</dbReference>
<proteinExistence type="predicted"/>